<proteinExistence type="predicted"/>
<dbReference type="Proteomes" id="UP001595075">
    <property type="component" value="Unassembled WGS sequence"/>
</dbReference>
<gene>
    <name evidence="2" type="ORF">VTL71DRAFT_312</name>
</gene>
<evidence type="ECO:0000256" key="1">
    <source>
        <dbReference type="SAM" id="MobiDB-lite"/>
    </source>
</evidence>
<keyword evidence="3" id="KW-1185">Reference proteome</keyword>
<reference evidence="2 3" key="1">
    <citation type="journal article" date="2024" name="Commun. Biol.">
        <title>Comparative genomic analysis of thermophilic fungi reveals convergent evolutionary adaptations and gene losses.</title>
        <authorList>
            <person name="Steindorff A.S."/>
            <person name="Aguilar-Pontes M.V."/>
            <person name="Robinson A.J."/>
            <person name="Andreopoulos B."/>
            <person name="LaButti K."/>
            <person name="Kuo A."/>
            <person name="Mondo S."/>
            <person name="Riley R."/>
            <person name="Otillar R."/>
            <person name="Haridas S."/>
            <person name="Lipzen A."/>
            <person name="Grimwood J."/>
            <person name="Schmutz J."/>
            <person name="Clum A."/>
            <person name="Reid I.D."/>
            <person name="Moisan M.C."/>
            <person name="Butler G."/>
            <person name="Nguyen T.T.M."/>
            <person name="Dewar K."/>
            <person name="Conant G."/>
            <person name="Drula E."/>
            <person name="Henrissat B."/>
            <person name="Hansel C."/>
            <person name="Singer S."/>
            <person name="Hutchinson M.I."/>
            <person name="de Vries R.P."/>
            <person name="Natvig D.O."/>
            <person name="Powell A.J."/>
            <person name="Tsang A."/>
            <person name="Grigoriev I.V."/>
        </authorList>
    </citation>
    <scope>NUCLEOTIDE SEQUENCE [LARGE SCALE GENOMIC DNA]</scope>
    <source>
        <strain evidence="2 3">CBS 494.80</strain>
    </source>
</reference>
<organism evidence="2 3">
    <name type="scientific">Oculimacula yallundae</name>
    <dbReference type="NCBI Taxonomy" id="86028"/>
    <lineage>
        <taxon>Eukaryota</taxon>
        <taxon>Fungi</taxon>
        <taxon>Dikarya</taxon>
        <taxon>Ascomycota</taxon>
        <taxon>Pezizomycotina</taxon>
        <taxon>Leotiomycetes</taxon>
        <taxon>Helotiales</taxon>
        <taxon>Ploettnerulaceae</taxon>
        <taxon>Oculimacula</taxon>
    </lineage>
</organism>
<protein>
    <submittedName>
        <fullName evidence="2">Uncharacterized protein</fullName>
    </submittedName>
</protein>
<dbReference type="EMBL" id="JAZHXI010000001">
    <property type="protein sequence ID" value="KAL2075369.1"/>
    <property type="molecule type" value="Genomic_DNA"/>
</dbReference>
<evidence type="ECO:0000313" key="2">
    <source>
        <dbReference type="EMBL" id="KAL2075369.1"/>
    </source>
</evidence>
<name>A0ABR4CZQ6_9HELO</name>
<evidence type="ECO:0000313" key="3">
    <source>
        <dbReference type="Proteomes" id="UP001595075"/>
    </source>
</evidence>
<comment type="caution">
    <text evidence="2">The sequence shown here is derived from an EMBL/GenBank/DDBJ whole genome shotgun (WGS) entry which is preliminary data.</text>
</comment>
<sequence>MSGRRKAGISFNAGQNSDKDRARHSRGVRFLIAQSSPGCQPWLKMEFGKLPFLKCPAESR</sequence>
<feature type="region of interest" description="Disordered" evidence="1">
    <location>
        <begin position="1"/>
        <end position="23"/>
    </location>
</feature>
<accession>A0ABR4CZQ6</accession>